<comment type="caution">
    <text evidence="2">The sequence shown here is derived from an EMBL/GenBank/DDBJ whole genome shotgun (WGS) entry which is preliminary data.</text>
</comment>
<reference evidence="3" key="1">
    <citation type="journal article" date="2019" name="Int. J. Syst. Evol. Microbiol.">
        <title>The Global Catalogue of Microorganisms (GCM) 10K type strain sequencing project: providing services to taxonomists for standard genome sequencing and annotation.</title>
        <authorList>
            <consortium name="The Broad Institute Genomics Platform"/>
            <consortium name="The Broad Institute Genome Sequencing Center for Infectious Disease"/>
            <person name="Wu L."/>
            <person name="Ma J."/>
        </authorList>
    </citation>
    <scope>NUCLEOTIDE SEQUENCE [LARGE SCALE GENOMIC DNA]</scope>
    <source>
        <strain evidence="3">JCM 18302</strain>
    </source>
</reference>
<dbReference type="SUPFAM" id="SSF140663">
    <property type="entry name" value="TTHA0068-like"/>
    <property type="match status" value="1"/>
</dbReference>
<evidence type="ECO:0000313" key="3">
    <source>
        <dbReference type="Proteomes" id="UP001500804"/>
    </source>
</evidence>
<dbReference type="PANTHER" id="PTHR34796:SF1">
    <property type="entry name" value="EXPRESSED PROTEIN"/>
    <property type="match status" value="1"/>
</dbReference>
<dbReference type="RefSeq" id="WP_345612967.1">
    <property type="nucleotide sequence ID" value="NZ_BAABJO010000053.1"/>
</dbReference>
<keyword evidence="3" id="KW-1185">Reference proteome</keyword>
<dbReference type="PANTHER" id="PTHR34796">
    <property type="entry name" value="EXPRESSED PROTEIN"/>
    <property type="match status" value="1"/>
</dbReference>
<accession>A0ABP9P6W9</accession>
<gene>
    <name evidence="2" type="ORF">GCM10023320_80310</name>
</gene>
<protein>
    <submittedName>
        <fullName evidence="2">DUF309 domain-containing protein</fullName>
    </submittedName>
</protein>
<dbReference type="InterPro" id="IPR023203">
    <property type="entry name" value="TTHA0068_sf"/>
</dbReference>
<sequence length="172" mass="18120">MDTTRDRDPAGRPRNARPRDAAGRPLPHGAEGVERVPEDLVLSADESVTEAQRLLDDGLPFPAHDVLEAAWKAAPDEERELWRGLAQLAVGLTHAQRGNARGAAALLERAAHRIGCWAAPAPAGLDIPGLQAHAEGLARRIERDGLAGLSDADLRPRLRGLGGGASGPAART</sequence>
<evidence type="ECO:0000313" key="2">
    <source>
        <dbReference type="EMBL" id="GAA5141366.1"/>
    </source>
</evidence>
<dbReference type="EMBL" id="BAABJO010000053">
    <property type="protein sequence ID" value="GAA5141366.1"/>
    <property type="molecule type" value="Genomic_DNA"/>
</dbReference>
<dbReference type="InterPro" id="IPR005500">
    <property type="entry name" value="DUF309"/>
</dbReference>
<name>A0ABP9P6W9_9PSEU</name>
<feature type="compositionally biased region" description="Basic and acidic residues" evidence="1">
    <location>
        <begin position="1"/>
        <end position="22"/>
    </location>
</feature>
<dbReference type="Proteomes" id="UP001500804">
    <property type="component" value="Unassembled WGS sequence"/>
</dbReference>
<evidence type="ECO:0000256" key="1">
    <source>
        <dbReference type="SAM" id="MobiDB-lite"/>
    </source>
</evidence>
<dbReference type="Pfam" id="PF03745">
    <property type="entry name" value="DUF309"/>
    <property type="match status" value="1"/>
</dbReference>
<feature type="region of interest" description="Disordered" evidence="1">
    <location>
        <begin position="1"/>
        <end position="35"/>
    </location>
</feature>
<proteinExistence type="predicted"/>
<organism evidence="2 3">
    <name type="scientific">Pseudonocardia adelaidensis</name>
    <dbReference type="NCBI Taxonomy" id="648754"/>
    <lineage>
        <taxon>Bacteria</taxon>
        <taxon>Bacillati</taxon>
        <taxon>Actinomycetota</taxon>
        <taxon>Actinomycetes</taxon>
        <taxon>Pseudonocardiales</taxon>
        <taxon>Pseudonocardiaceae</taxon>
        <taxon>Pseudonocardia</taxon>
    </lineage>
</organism>
<dbReference type="Gene3D" id="1.10.3450.10">
    <property type="entry name" value="TTHA0068-like"/>
    <property type="match status" value="1"/>
</dbReference>